<dbReference type="AlphaFoldDB" id="A0A518RH74"/>
<dbReference type="InterPro" id="IPR021255">
    <property type="entry name" value="DUF2807"/>
</dbReference>
<dbReference type="KEGG" id="ssua:FPZ54_12920"/>
<dbReference type="Pfam" id="PF10988">
    <property type="entry name" value="DUF2807"/>
    <property type="match status" value="1"/>
</dbReference>
<dbReference type="EMBL" id="CP042239">
    <property type="protein sequence ID" value="QDX26818.1"/>
    <property type="molecule type" value="Genomic_DNA"/>
</dbReference>
<keyword evidence="4" id="KW-1185">Reference proteome</keyword>
<name>A0A518RH74_9SPHN</name>
<gene>
    <name evidence="3" type="ORF">FPZ54_12920</name>
</gene>
<evidence type="ECO:0000259" key="2">
    <source>
        <dbReference type="Pfam" id="PF10988"/>
    </source>
</evidence>
<protein>
    <recommendedName>
        <fullName evidence="2">Putative auto-transporter adhesin head GIN domain-containing protein</fullName>
    </recommendedName>
</protein>
<feature type="domain" description="Putative auto-transporter adhesin head GIN" evidence="2">
    <location>
        <begin position="28"/>
        <end position="213"/>
    </location>
</feature>
<evidence type="ECO:0000313" key="3">
    <source>
        <dbReference type="EMBL" id="QDX26818.1"/>
    </source>
</evidence>
<dbReference type="Proteomes" id="UP000318055">
    <property type="component" value="Chromosome"/>
</dbReference>
<organism evidence="3 4">
    <name type="scientific">Sphingomonas suaedae</name>
    <dbReference type="NCBI Taxonomy" id="2599297"/>
    <lineage>
        <taxon>Bacteria</taxon>
        <taxon>Pseudomonadati</taxon>
        <taxon>Pseudomonadota</taxon>
        <taxon>Alphaproteobacteria</taxon>
        <taxon>Sphingomonadales</taxon>
        <taxon>Sphingomonadaceae</taxon>
        <taxon>Sphingomonas</taxon>
    </lineage>
</organism>
<dbReference type="RefSeq" id="WP_145847795.1">
    <property type="nucleotide sequence ID" value="NZ_CP042239.1"/>
</dbReference>
<feature type="signal peptide" evidence="1">
    <location>
        <begin position="1"/>
        <end position="18"/>
    </location>
</feature>
<keyword evidence="1" id="KW-0732">Signal</keyword>
<proteinExistence type="predicted"/>
<reference evidence="3 4" key="1">
    <citation type="submission" date="2019-07" db="EMBL/GenBank/DDBJ databases">
        <title>Sphingomonas alkalisoli sp. nov., isolated from rhizosphere soil of Suaedae salsa.</title>
        <authorList>
            <person name="Zhang H."/>
            <person name="Xu L."/>
            <person name="Zhang J.-X."/>
            <person name="Sun J.-Q."/>
        </authorList>
    </citation>
    <scope>NUCLEOTIDE SEQUENCE [LARGE SCALE GENOMIC DNA]</scope>
    <source>
        <strain evidence="3 4">XS-10</strain>
    </source>
</reference>
<dbReference type="OrthoDB" id="7478143at2"/>
<accession>A0A518RH74</accession>
<feature type="chain" id="PRO_5021997865" description="Putative auto-transporter adhesin head GIN domain-containing protein" evidence="1">
    <location>
        <begin position="19"/>
        <end position="233"/>
    </location>
</feature>
<evidence type="ECO:0000256" key="1">
    <source>
        <dbReference type="SAM" id="SignalP"/>
    </source>
</evidence>
<sequence>MRSLILLLLLAAAPAASPESRTVMVTGFERLRIDGPFVVKVTSGGAPGAVIDAADRRALDGVDVRNLGGQLVIGPRNATFEGWSEKNGAATITVSARDLRAVTINGGGTVTIDRLRGQRVDIGVNGAGSLAVARVEADQLAATLTGTGALALNGGAARTARFNSYGAGSIDAAAMPVNDLAVHSQTAGDSRFTARFTAAISSLGTGAVRVAGGAACTLAGPGPASCAGKTERR</sequence>
<dbReference type="Gene3D" id="2.160.20.120">
    <property type="match status" value="1"/>
</dbReference>
<evidence type="ECO:0000313" key="4">
    <source>
        <dbReference type="Proteomes" id="UP000318055"/>
    </source>
</evidence>